<feature type="domain" description="F-box" evidence="2">
    <location>
        <begin position="76"/>
        <end position="124"/>
    </location>
</feature>
<organism evidence="3 4">
    <name type="scientific">Cercospora berteroae</name>
    <dbReference type="NCBI Taxonomy" id="357750"/>
    <lineage>
        <taxon>Eukaryota</taxon>
        <taxon>Fungi</taxon>
        <taxon>Dikarya</taxon>
        <taxon>Ascomycota</taxon>
        <taxon>Pezizomycotina</taxon>
        <taxon>Dothideomycetes</taxon>
        <taxon>Dothideomycetidae</taxon>
        <taxon>Mycosphaerellales</taxon>
        <taxon>Mycosphaerellaceae</taxon>
        <taxon>Cercospora</taxon>
    </lineage>
</organism>
<dbReference type="Proteomes" id="UP000237631">
    <property type="component" value="Unassembled WGS sequence"/>
</dbReference>
<evidence type="ECO:0000313" key="4">
    <source>
        <dbReference type="Proteomes" id="UP000237631"/>
    </source>
</evidence>
<protein>
    <recommendedName>
        <fullName evidence="2">F-box domain-containing protein</fullName>
    </recommendedName>
</protein>
<dbReference type="Gene3D" id="1.20.1280.50">
    <property type="match status" value="1"/>
</dbReference>
<dbReference type="OrthoDB" id="3642669at2759"/>
<name>A0A2S6CF68_9PEZI</name>
<proteinExistence type="predicted"/>
<evidence type="ECO:0000256" key="1">
    <source>
        <dbReference type="SAM" id="MobiDB-lite"/>
    </source>
</evidence>
<accession>A0A2S6CF68</accession>
<sequence length="387" mass="44173">MPTPSTNLRDICMSFGTRSRAATLNNPLPEKSKKSNSGGMKGRNQVIIKSQTDRQVEAVQTTMSNITLEAPSNKPQATGLNLPVELQLQVLSLLPARQIQCARRVCKQLRDIIDLKENSLLVNSIQERERDRIASDFKHLFRETDDHRDFLNLLARFINHRGLAKRATDNFDTIKAFADYWAILTTKTDSHTIFGSKRKFAQHLAGCLISLHISHHRVDLYSEHKYYGWTLGHGVDHHVSIASIIPLFLSPSNFGSHYGITLQDLVDWTAAIISPTETIFNDIPAAEEHFIEYGQAMGFSYEGGEDPDSCLSQQIILRALRLPMAPKTLRESVGYHFRSNWKAYRMLESVKYRRLTDLQKAWLLEDVFPRVGQKGNSRAFWRYIAYL</sequence>
<gene>
    <name evidence="3" type="ORF">CBER1_08078</name>
</gene>
<dbReference type="EMBL" id="PNEN01000460">
    <property type="protein sequence ID" value="PPJ58380.1"/>
    <property type="molecule type" value="Genomic_DNA"/>
</dbReference>
<dbReference type="SUPFAM" id="SSF81383">
    <property type="entry name" value="F-box domain"/>
    <property type="match status" value="1"/>
</dbReference>
<dbReference type="Pfam" id="PF00646">
    <property type="entry name" value="F-box"/>
    <property type="match status" value="1"/>
</dbReference>
<dbReference type="PROSITE" id="PS50181">
    <property type="entry name" value="FBOX"/>
    <property type="match status" value="1"/>
</dbReference>
<dbReference type="SMART" id="SM00256">
    <property type="entry name" value="FBOX"/>
    <property type="match status" value="1"/>
</dbReference>
<reference evidence="4" key="1">
    <citation type="journal article" date="2017" name="bioRxiv">
        <title>Conservation of a gene cluster reveals novel cercosporin biosynthetic mechanisms and extends production to the genus Colletotrichum.</title>
        <authorList>
            <person name="de Jonge R."/>
            <person name="Ebert M.K."/>
            <person name="Huitt-Roehl C.R."/>
            <person name="Pal P."/>
            <person name="Suttle J.C."/>
            <person name="Spanner R.E."/>
            <person name="Neubauer J.D."/>
            <person name="Jurick W.M.II."/>
            <person name="Stott K.A."/>
            <person name="Secor G.A."/>
            <person name="Thomma B.P.H.J."/>
            <person name="Van de Peer Y."/>
            <person name="Townsend C.A."/>
            <person name="Bolton M.D."/>
        </authorList>
    </citation>
    <scope>NUCLEOTIDE SEQUENCE [LARGE SCALE GENOMIC DNA]</scope>
    <source>
        <strain evidence="4">CBS538.71</strain>
    </source>
</reference>
<evidence type="ECO:0000313" key="3">
    <source>
        <dbReference type="EMBL" id="PPJ58380.1"/>
    </source>
</evidence>
<dbReference type="InterPro" id="IPR001810">
    <property type="entry name" value="F-box_dom"/>
</dbReference>
<comment type="caution">
    <text evidence="3">The sequence shown here is derived from an EMBL/GenBank/DDBJ whole genome shotgun (WGS) entry which is preliminary data.</text>
</comment>
<dbReference type="InterPro" id="IPR036047">
    <property type="entry name" value="F-box-like_dom_sf"/>
</dbReference>
<dbReference type="AlphaFoldDB" id="A0A2S6CF68"/>
<feature type="region of interest" description="Disordered" evidence="1">
    <location>
        <begin position="22"/>
        <end position="43"/>
    </location>
</feature>
<keyword evidence="4" id="KW-1185">Reference proteome</keyword>
<evidence type="ECO:0000259" key="2">
    <source>
        <dbReference type="PROSITE" id="PS50181"/>
    </source>
</evidence>